<keyword evidence="9" id="KW-0574">Periplasm</keyword>
<dbReference type="OrthoDB" id="420651at2"/>
<evidence type="ECO:0000256" key="6">
    <source>
        <dbReference type="ARBA" id="ARBA00012865"/>
    </source>
</evidence>
<comment type="similarity">
    <text evidence="4">Belongs to the metallo-beta-lactamase superfamily. Class-B beta-lactamase family.</text>
</comment>
<dbReference type="InterPro" id="IPR036866">
    <property type="entry name" value="RibonucZ/Hydroxyglut_hydro"/>
</dbReference>
<evidence type="ECO:0000256" key="8">
    <source>
        <dbReference type="ARBA" id="ARBA00022729"/>
    </source>
</evidence>
<dbReference type="EMBL" id="PDEM01000024">
    <property type="protein sequence ID" value="PHZ84413.1"/>
    <property type="molecule type" value="Genomic_DNA"/>
</dbReference>
<keyword evidence="8" id="KW-0732">Signal</keyword>
<organism evidence="14 15">
    <name type="scientific">Paremcibacter congregatus</name>
    <dbReference type="NCBI Taxonomy" id="2043170"/>
    <lineage>
        <taxon>Bacteria</taxon>
        <taxon>Pseudomonadati</taxon>
        <taxon>Pseudomonadota</taxon>
        <taxon>Alphaproteobacteria</taxon>
        <taxon>Emcibacterales</taxon>
        <taxon>Emcibacteraceae</taxon>
        <taxon>Paremcibacter</taxon>
    </lineage>
</organism>
<keyword evidence="7" id="KW-0479">Metal-binding</keyword>
<reference evidence="14 15" key="1">
    <citation type="submission" date="2017-10" db="EMBL/GenBank/DDBJ databases">
        <title>Frigbacter circumglobatus gen. nov. sp. nov., isolated from sediment cultured in situ.</title>
        <authorList>
            <person name="Zhao Z."/>
        </authorList>
    </citation>
    <scope>NUCLEOTIDE SEQUENCE [LARGE SCALE GENOMIC DNA]</scope>
    <source>
        <strain evidence="14 15">ZYL</strain>
    </source>
</reference>
<evidence type="ECO:0000313" key="15">
    <source>
        <dbReference type="Proteomes" id="UP000229730"/>
    </source>
</evidence>
<gene>
    <name evidence="14" type="ORF">CRD36_11395</name>
</gene>
<comment type="caution">
    <text evidence="14">The sequence shown here is derived from an EMBL/GenBank/DDBJ whole genome shotgun (WGS) entry which is preliminary data.</text>
</comment>
<proteinExistence type="inferred from homology"/>
<dbReference type="PANTHER" id="PTHR42951">
    <property type="entry name" value="METALLO-BETA-LACTAMASE DOMAIN-CONTAINING"/>
    <property type="match status" value="1"/>
</dbReference>
<dbReference type="InParanoid" id="A0A2G4YQ08"/>
<accession>A0A2G4YQ08</accession>
<feature type="domain" description="Metallo-beta-lactamase" evidence="13">
    <location>
        <begin position="68"/>
        <end position="247"/>
    </location>
</feature>
<evidence type="ECO:0000256" key="9">
    <source>
        <dbReference type="ARBA" id="ARBA00022764"/>
    </source>
</evidence>
<dbReference type="SUPFAM" id="SSF56281">
    <property type="entry name" value="Metallo-hydrolase/oxidoreductase"/>
    <property type="match status" value="1"/>
</dbReference>
<keyword evidence="10" id="KW-0378">Hydrolase</keyword>
<evidence type="ECO:0000256" key="4">
    <source>
        <dbReference type="ARBA" id="ARBA00005250"/>
    </source>
</evidence>
<dbReference type="Pfam" id="PF00753">
    <property type="entry name" value="Lactamase_B"/>
    <property type="match status" value="1"/>
</dbReference>
<evidence type="ECO:0000256" key="12">
    <source>
        <dbReference type="ARBA" id="ARBA00023251"/>
    </source>
</evidence>
<sequence length="270" mass="29444">MRMMYVLTIFVFGLSHSLTTIQLSEAYSEKSVPERTEFERDGIHFKKLSELVWMHTSYIHLEKGSVVPSNGLIIVAEHGATLVDTAWNNDQTKVILNWAYETLGRRITSAVFTHAHSDKMGGVQALKNYGVATYAHPLTNALAPDRGLVSAEFDLLVLENGTAKVSGERAANDLTLLSVFYPGPGHSEDNIIVHVKGTNILFGGCLVRPGGATSLGNTSDGSIPHWDSSIENISQRFPKANIVIPSHGVPAGRDLLSLTIELVRKARQAE</sequence>
<dbReference type="NCBIfam" id="NF033088">
    <property type="entry name" value="bla_subclass_B1"/>
    <property type="match status" value="1"/>
</dbReference>
<dbReference type="EC" id="3.5.2.6" evidence="6"/>
<evidence type="ECO:0000256" key="11">
    <source>
        <dbReference type="ARBA" id="ARBA00022833"/>
    </source>
</evidence>
<dbReference type="RefSeq" id="WP_099473333.1">
    <property type="nucleotide sequence ID" value="NZ_CP041025.1"/>
</dbReference>
<dbReference type="AlphaFoldDB" id="A0A2G4YQ08"/>
<evidence type="ECO:0000256" key="3">
    <source>
        <dbReference type="ARBA" id="ARBA00004418"/>
    </source>
</evidence>
<evidence type="ECO:0000256" key="2">
    <source>
        <dbReference type="ARBA" id="ARBA00001947"/>
    </source>
</evidence>
<evidence type="ECO:0000313" key="14">
    <source>
        <dbReference type="EMBL" id="PHZ84413.1"/>
    </source>
</evidence>
<keyword evidence="11" id="KW-0862">Zinc</keyword>
<keyword evidence="15" id="KW-1185">Reference proteome</keyword>
<dbReference type="Gene3D" id="3.60.15.10">
    <property type="entry name" value="Ribonuclease Z/Hydroxyacylglutathione hydrolase-like"/>
    <property type="match status" value="1"/>
</dbReference>
<comment type="subcellular location">
    <subcellularLocation>
        <location evidence="3">Periplasm</location>
    </subcellularLocation>
</comment>
<dbReference type="NCBIfam" id="NF012229">
    <property type="entry name" value="bla_class_B_core"/>
    <property type="match status" value="1"/>
</dbReference>
<evidence type="ECO:0000256" key="7">
    <source>
        <dbReference type="ARBA" id="ARBA00022723"/>
    </source>
</evidence>
<evidence type="ECO:0000256" key="10">
    <source>
        <dbReference type="ARBA" id="ARBA00022801"/>
    </source>
</evidence>
<keyword evidence="12" id="KW-0046">Antibiotic resistance</keyword>
<dbReference type="PANTHER" id="PTHR42951:SF4">
    <property type="entry name" value="ACYL-COENZYME A THIOESTERASE MBLAC2"/>
    <property type="match status" value="1"/>
</dbReference>
<dbReference type="InterPro" id="IPR058199">
    <property type="entry name" value="BlaB//VIM/IMP-1"/>
</dbReference>
<dbReference type="SMART" id="SM00849">
    <property type="entry name" value="Lactamase_B"/>
    <property type="match status" value="1"/>
</dbReference>
<comment type="subunit">
    <text evidence="5">Monomer.</text>
</comment>
<evidence type="ECO:0000256" key="1">
    <source>
        <dbReference type="ARBA" id="ARBA00001526"/>
    </source>
</evidence>
<comment type="catalytic activity">
    <reaction evidence="1">
        <text>a beta-lactam + H2O = a substituted beta-amino acid</text>
        <dbReference type="Rhea" id="RHEA:20401"/>
        <dbReference type="ChEBI" id="CHEBI:15377"/>
        <dbReference type="ChEBI" id="CHEBI:35627"/>
        <dbReference type="ChEBI" id="CHEBI:140347"/>
        <dbReference type="EC" id="3.5.2.6"/>
    </reaction>
</comment>
<name>A0A2G4YQ08_9PROT</name>
<dbReference type="InterPro" id="IPR050855">
    <property type="entry name" value="NDM-1-like"/>
</dbReference>
<evidence type="ECO:0000256" key="5">
    <source>
        <dbReference type="ARBA" id="ARBA00011245"/>
    </source>
</evidence>
<dbReference type="SMR" id="A0A2G4YQ08"/>
<comment type="cofactor">
    <cofactor evidence="2">
        <name>Zn(2+)</name>
        <dbReference type="ChEBI" id="CHEBI:29105"/>
    </cofactor>
</comment>
<dbReference type="InterPro" id="IPR001279">
    <property type="entry name" value="Metallo-B-lactamas"/>
</dbReference>
<dbReference type="GO" id="GO:0017001">
    <property type="term" value="P:antibiotic catabolic process"/>
    <property type="evidence" value="ECO:0007669"/>
    <property type="project" value="UniProtKB-ARBA"/>
</dbReference>
<evidence type="ECO:0000259" key="13">
    <source>
        <dbReference type="SMART" id="SM00849"/>
    </source>
</evidence>
<dbReference type="Proteomes" id="UP000229730">
    <property type="component" value="Unassembled WGS sequence"/>
</dbReference>
<protein>
    <recommendedName>
        <fullName evidence="6">beta-lactamase</fullName>
        <ecNumber evidence="6">3.5.2.6</ecNumber>
    </recommendedName>
</protein>